<keyword evidence="6" id="KW-1185">Reference proteome</keyword>
<feature type="domain" description="Type I restriction modification DNA specificity" evidence="4">
    <location>
        <begin position="191"/>
        <end position="346"/>
    </location>
</feature>
<keyword evidence="5" id="KW-0540">Nuclease</keyword>
<sequence length="356" mass="41521">MKQNRLSLNDVEWGEFKIKDIFEVYLSKGDNKADLLDCGNIPLISSGFNSNGITKFINRGDGISEIIPKNTITVDMFGKAFYQDFDYYAVSHGRINILSPLYNLNKNHLLFCINSIDNATKNIFSYNRMCSSSRLSKLKILLPVCNKGNPNWQFMEDYIKQEQKDIAQKVIDYYEQKMLETSFDLVGLEDVEWKEFNFNDVFRKIQRGKRLKKDDHIDGNTPYISSTSLNNGLDGFIGNYENLRKFNNNITLANSGSVGSCFYHEYEYIASDHVTSLTLDKADKYIYLFMATIVKRLEEKYSFNREINDKRIKNEKFILPTDKNGEPNWAYMSKFMQKIEAENLQKVLEYIYIYIS</sequence>
<keyword evidence="5" id="KW-0378">Hydrolase</keyword>
<evidence type="ECO:0000256" key="2">
    <source>
        <dbReference type="ARBA" id="ARBA00022747"/>
    </source>
</evidence>
<dbReference type="InterPro" id="IPR044946">
    <property type="entry name" value="Restrct_endonuc_typeI_TRD_sf"/>
</dbReference>
<evidence type="ECO:0000313" key="5">
    <source>
        <dbReference type="EMBL" id="MSS78548.1"/>
    </source>
</evidence>
<organism evidence="5 6">
    <name type="scientific">Anaerococcus porci</name>
    <dbReference type="NCBI Taxonomy" id="2652269"/>
    <lineage>
        <taxon>Bacteria</taxon>
        <taxon>Bacillati</taxon>
        <taxon>Bacillota</taxon>
        <taxon>Tissierellia</taxon>
        <taxon>Tissierellales</taxon>
        <taxon>Peptoniphilaceae</taxon>
        <taxon>Anaerococcus</taxon>
    </lineage>
</organism>
<dbReference type="Gene3D" id="3.90.220.20">
    <property type="entry name" value="DNA methylase specificity domains"/>
    <property type="match status" value="2"/>
</dbReference>
<dbReference type="EMBL" id="VULQ01000013">
    <property type="protein sequence ID" value="MSS78548.1"/>
    <property type="molecule type" value="Genomic_DNA"/>
</dbReference>
<feature type="domain" description="Type I restriction modification DNA specificity" evidence="4">
    <location>
        <begin position="11"/>
        <end position="161"/>
    </location>
</feature>
<dbReference type="RefSeq" id="WP_229771241.1">
    <property type="nucleotide sequence ID" value="NZ_VULQ01000013.1"/>
</dbReference>
<evidence type="ECO:0000313" key="6">
    <source>
        <dbReference type="Proteomes" id="UP000441925"/>
    </source>
</evidence>
<dbReference type="GO" id="GO:0009307">
    <property type="term" value="P:DNA restriction-modification system"/>
    <property type="evidence" value="ECO:0007669"/>
    <property type="project" value="UniProtKB-KW"/>
</dbReference>
<dbReference type="GO" id="GO:0004519">
    <property type="term" value="F:endonuclease activity"/>
    <property type="evidence" value="ECO:0007669"/>
    <property type="project" value="UniProtKB-KW"/>
</dbReference>
<dbReference type="AlphaFoldDB" id="A0A6N7VGH4"/>
<proteinExistence type="inferred from homology"/>
<keyword evidence="2" id="KW-0680">Restriction system</keyword>
<keyword evidence="3" id="KW-0238">DNA-binding</keyword>
<dbReference type="GO" id="GO:0003677">
    <property type="term" value="F:DNA binding"/>
    <property type="evidence" value="ECO:0007669"/>
    <property type="project" value="UniProtKB-KW"/>
</dbReference>
<dbReference type="InterPro" id="IPR000055">
    <property type="entry name" value="Restrct_endonuc_typeI_TRD"/>
</dbReference>
<accession>A0A6N7VGH4</accession>
<gene>
    <name evidence="5" type="ORF">FYJ26_09105</name>
</gene>
<dbReference type="Proteomes" id="UP000441925">
    <property type="component" value="Unassembled WGS sequence"/>
</dbReference>
<evidence type="ECO:0000256" key="3">
    <source>
        <dbReference type="ARBA" id="ARBA00023125"/>
    </source>
</evidence>
<name>A0A6N7VGH4_9FIRM</name>
<protein>
    <submittedName>
        <fullName evidence="5">Restriction endonuclease</fullName>
    </submittedName>
</protein>
<dbReference type="Pfam" id="PF01420">
    <property type="entry name" value="Methylase_S"/>
    <property type="match status" value="2"/>
</dbReference>
<keyword evidence="5" id="KW-0255">Endonuclease</keyword>
<evidence type="ECO:0000259" key="4">
    <source>
        <dbReference type="Pfam" id="PF01420"/>
    </source>
</evidence>
<comment type="similarity">
    <text evidence="1">Belongs to the type-I restriction system S methylase family.</text>
</comment>
<reference evidence="5 6" key="1">
    <citation type="submission" date="2019-08" db="EMBL/GenBank/DDBJ databases">
        <title>In-depth cultivation of the pig gut microbiome towards novel bacterial diversity and tailored functional studies.</title>
        <authorList>
            <person name="Wylensek D."/>
            <person name="Hitch T.C.A."/>
            <person name="Clavel T."/>
        </authorList>
    </citation>
    <scope>NUCLEOTIDE SEQUENCE [LARGE SCALE GENOMIC DNA]</scope>
    <source>
        <strain evidence="5 6">WCA-380-WT-2B</strain>
    </source>
</reference>
<dbReference type="SUPFAM" id="SSF116734">
    <property type="entry name" value="DNA methylase specificity domain"/>
    <property type="match status" value="2"/>
</dbReference>
<evidence type="ECO:0000256" key="1">
    <source>
        <dbReference type="ARBA" id="ARBA00010923"/>
    </source>
</evidence>
<comment type="caution">
    <text evidence="5">The sequence shown here is derived from an EMBL/GenBank/DDBJ whole genome shotgun (WGS) entry which is preliminary data.</text>
</comment>